<dbReference type="RefSeq" id="XP_038979380.1">
    <property type="nucleotide sequence ID" value="XM_039123452.1"/>
</dbReference>
<dbReference type="PROSITE" id="PS51375">
    <property type="entry name" value="PPR"/>
    <property type="match status" value="2"/>
</dbReference>
<dbReference type="GeneID" id="120109751"/>
<protein>
    <submittedName>
        <fullName evidence="5">Pentatricopeptide repeat-containing protein At4g31850, chloroplastic-like</fullName>
    </submittedName>
</protein>
<dbReference type="PANTHER" id="PTHR47938">
    <property type="entry name" value="RESPIRATORY COMPLEX I CHAPERONE (CIA84), PUTATIVE (AFU_ORTHOLOGUE AFUA_2G06020)-RELATED"/>
    <property type="match status" value="1"/>
</dbReference>
<dbReference type="InterPro" id="IPR002885">
    <property type="entry name" value="PPR_rpt"/>
</dbReference>
<evidence type="ECO:0000313" key="4">
    <source>
        <dbReference type="Proteomes" id="UP000228380"/>
    </source>
</evidence>
<name>A0A8B8ZYI1_PHODC</name>
<comment type="similarity">
    <text evidence="1">Belongs to the PPR family. P subfamily.</text>
</comment>
<dbReference type="Pfam" id="PF01535">
    <property type="entry name" value="PPR"/>
    <property type="match status" value="1"/>
</dbReference>
<dbReference type="InterPro" id="IPR011990">
    <property type="entry name" value="TPR-like_helical_dom_sf"/>
</dbReference>
<keyword evidence="4" id="KW-1185">Reference proteome</keyword>
<evidence type="ECO:0000256" key="2">
    <source>
        <dbReference type="ARBA" id="ARBA00022737"/>
    </source>
</evidence>
<dbReference type="NCBIfam" id="TIGR00756">
    <property type="entry name" value="PPR"/>
    <property type="match status" value="2"/>
</dbReference>
<dbReference type="AlphaFoldDB" id="A0A8B8ZYI1"/>
<dbReference type="GO" id="GO:0003729">
    <property type="term" value="F:mRNA binding"/>
    <property type="evidence" value="ECO:0007669"/>
    <property type="project" value="TreeGrafter"/>
</dbReference>
<feature type="repeat" description="PPR" evidence="3">
    <location>
        <begin position="39"/>
        <end position="73"/>
    </location>
</feature>
<dbReference type="Proteomes" id="UP000228380">
    <property type="component" value="Unplaced"/>
</dbReference>
<gene>
    <name evidence="5" type="primary">LOC120109751</name>
</gene>
<dbReference type="Pfam" id="PF12854">
    <property type="entry name" value="PPR_1"/>
    <property type="match status" value="1"/>
</dbReference>
<evidence type="ECO:0000256" key="3">
    <source>
        <dbReference type="PROSITE-ProRule" id="PRU00708"/>
    </source>
</evidence>
<dbReference type="Gene3D" id="1.25.40.10">
    <property type="entry name" value="Tetratricopeptide repeat domain"/>
    <property type="match status" value="1"/>
</dbReference>
<evidence type="ECO:0000313" key="5">
    <source>
        <dbReference type="RefSeq" id="XP_038979380.1"/>
    </source>
</evidence>
<proteinExistence type="inferred from homology"/>
<organism evidence="4 5">
    <name type="scientific">Phoenix dactylifera</name>
    <name type="common">Date palm</name>
    <dbReference type="NCBI Taxonomy" id="42345"/>
    <lineage>
        <taxon>Eukaryota</taxon>
        <taxon>Viridiplantae</taxon>
        <taxon>Streptophyta</taxon>
        <taxon>Embryophyta</taxon>
        <taxon>Tracheophyta</taxon>
        <taxon>Spermatophyta</taxon>
        <taxon>Magnoliopsida</taxon>
        <taxon>Liliopsida</taxon>
        <taxon>Arecaceae</taxon>
        <taxon>Coryphoideae</taxon>
        <taxon>Phoeniceae</taxon>
        <taxon>Phoenix</taxon>
    </lineage>
</organism>
<dbReference type="KEGG" id="pda:120109751"/>
<accession>A0A8B8ZYI1</accession>
<reference evidence="5" key="1">
    <citation type="submission" date="2025-08" db="UniProtKB">
        <authorList>
            <consortium name="RefSeq"/>
        </authorList>
    </citation>
    <scope>IDENTIFICATION</scope>
    <source>
        <tissue evidence="5">Young leaves</tissue>
    </source>
</reference>
<feature type="repeat" description="PPR" evidence="3">
    <location>
        <begin position="144"/>
        <end position="178"/>
    </location>
</feature>
<sequence length="190" mass="21490">MSFKYNNLQHSAGLSLQKWGSGSALDILYGMTEKDCMPDLLSYNTVIYGLATEDRVNEALWLFHQMRKVCIPDFVTLCSILPSSLKMDRQKCFANHQRIYYAARMLREIGSPGKALMEGILGEAGYDQSVKFSELIATSGAYQNDYLLCPLIKFLCKHKKAVDAHKLFEKFKSYGISPTMEAYNLLSLDS</sequence>
<keyword evidence="2" id="KW-0677">Repeat</keyword>
<evidence type="ECO:0000256" key="1">
    <source>
        <dbReference type="ARBA" id="ARBA00007626"/>
    </source>
</evidence>
<dbReference type="OrthoDB" id="10541835at2759"/>
<dbReference type="PANTHER" id="PTHR47938:SF35">
    <property type="entry name" value="PENTATRICOPEPTIDE REPEAT-CONTAINING PROTEIN 4, MITOCHONDRIAL-RELATED"/>
    <property type="match status" value="1"/>
</dbReference>